<comment type="subcellular location">
    <subcellularLocation>
        <location evidence="1">Membrane</location>
        <topology evidence="1">Multi-pass membrane protein</topology>
    </subcellularLocation>
</comment>
<evidence type="ECO:0000256" key="5">
    <source>
        <dbReference type="SAM" id="Phobius"/>
    </source>
</evidence>
<dbReference type="PANTHER" id="PTHR12011:SF347">
    <property type="entry name" value="FI21270P1-RELATED"/>
    <property type="match status" value="1"/>
</dbReference>
<gene>
    <name evidence="6" type="ORF">CYNAS_LOCUS20233</name>
</gene>
<dbReference type="GO" id="GO:0005886">
    <property type="term" value="C:plasma membrane"/>
    <property type="evidence" value="ECO:0007669"/>
    <property type="project" value="TreeGrafter"/>
</dbReference>
<proteinExistence type="predicted"/>
<reference evidence="6" key="1">
    <citation type="submission" date="2023-07" db="EMBL/GenBank/DDBJ databases">
        <authorList>
            <consortium name="CYATHOMIX"/>
        </authorList>
    </citation>
    <scope>NUCLEOTIDE SEQUENCE</scope>
    <source>
        <strain evidence="6">N/A</strain>
    </source>
</reference>
<name>A0AA36HDH4_CYLNA</name>
<keyword evidence="7" id="KW-1185">Reference proteome</keyword>
<feature type="transmembrane region" description="Helical" evidence="5">
    <location>
        <begin position="90"/>
        <end position="118"/>
    </location>
</feature>
<protein>
    <submittedName>
        <fullName evidence="6">Uncharacterized protein</fullName>
    </submittedName>
</protein>
<dbReference type="Proteomes" id="UP001176961">
    <property type="component" value="Unassembled WGS sequence"/>
</dbReference>
<accession>A0AA36HDH4</accession>
<dbReference type="Gene3D" id="1.20.1070.10">
    <property type="entry name" value="Rhodopsin 7-helix transmembrane proteins"/>
    <property type="match status" value="1"/>
</dbReference>
<dbReference type="AlphaFoldDB" id="A0AA36HDH4"/>
<keyword evidence="4 5" id="KW-0472">Membrane</keyword>
<sequence>MVNSHTVSVYVGDGTKIMKPLDDQPTILTFFHLKENGVHPTCISAHFDTSKLSVKECRRISTSKEMIKCACTSSWSFALVKISAQFESSFLVYFAIGKIGSTLSVVCLAFSLFALTFFRSLHNVRNTVHCNLCFSLLVDYLVNLIREWYDDLIKLLRIRVTTFAETLYFHQFNVLGLFIVQQFS</sequence>
<dbReference type="GO" id="GO:0004930">
    <property type="term" value="F:G protein-coupled receptor activity"/>
    <property type="evidence" value="ECO:0007669"/>
    <property type="project" value="InterPro"/>
</dbReference>
<evidence type="ECO:0000256" key="1">
    <source>
        <dbReference type="ARBA" id="ARBA00004141"/>
    </source>
</evidence>
<dbReference type="Gene3D" id="2.60.220.50">
    <property type="match status" value="1"/>
</dbReference>
<keyword evidence="3 5" id="KW-1133">Transmembrane helix</keyword>
<comment type="caution">
    <text evidence="6">The sequence shown here is derived from an EMBL/GenBank/DDBJ whole genome shotgun (WGS) entry which is preliminary data.</text>
</comment>
<evidence type="ECO:0000256" key="3">
    <source>
        <dbReference type="ARBA" id="ARBA00022989"/>
    </source>
</evidence>
<evidence type="ECO:0000256" key="4">
    <source>
        <dbReference type="ARBA" id="ARBA00023136"/>
    </source>
</evidence>
<dbReference type="InterPro" id="IPR000832">
    <property type="entry name" value="GPCR_2_secretin-like"/>
</dbReference>
<dbReference type="PANTHER" id="PTHR12011">
    <property type="entry name" value="ADHESION G-PROTEIN COUPLED RECEPTOR"/>
    <property type="match status" value="1"/>
</dbReference>
<evidence type="ECO:0000256" key="2">
    <source>
        <dbReference type="ARBA" id="ARBA00022692"/>
    </source>
</evidence>
<keyword evidence="2 5" id="KW-0812">Transmembrane</keyword>
<evidence type="ECO:0000313" key="6">
    <source>
        <dbReference type="EMBL" id="CAJ0608250.1"/>
    </source>
</evidence>
<dbReference type="Pfam" id="PF00002">
    <property type="entry name" value="7tm_2"/>
    <property type="match status" value="1"/>
</dbReference>
<organism evidence="6 7">
    <name type="scientific">Cylicocyclus nassatus</name>
    <name type="common">Nematode worm</name>
    <dbReference type="NCBI Taxonomy" id="53992"/>
    <lineage>
        <taxon>Eukaryota</taxon>
        <taxon>Metazoa</taxon>
        <taxon>Ecdysozoa</taxon>
        <taxon>Nematoda</taxon>
        <taxon>Chromadorea</taxon>
        <taxon>Rhabditida</taxon>
        <taxon>Rhabditina</taxon>
        <taxon>Rhabditomorpha</taxon>
        <taxon>Strongyloidea</taxon>
        <taxon>Strongylidae</taxon>
        <taxon>Cylicocyclus</taxon>
    </lineage>
</organism>
<dbReference type="InterPro" id="IPR046338">
    <property type="entry name" value="GAIN_dom_sf"/>
</dbReference>
<evidence type="ECO:0000313" key="7">
    <source>
        <dbReference type="Proteomes" id="UP001176961"/>
    </source>
</evidence>
<dbReference type="EMBL" id="CATQJL010000316">
    <property type="protein sequence ID" value="CAJ0608250.1"/>
    <property type="molecule type" value="Genomic_DNA"/>
</dbReference>